<comment type="subcellular location">
    <subcellularLocation>
        <location evidence="1">Cytoplasm</location>
    </subcellularLocation>
</comment>
<dbReference type="Pfam" id="PF08148">
    <property type="entry name" value="DSHCT"/>
    <property type="match status" value="1"/>
</dbReference>
<proteinExistence type="inferred from homology"/>
<dbReference type="Proteomes" id="UP000319731">
    <property type="component" value="Unassembled WGS sequence"/>
</dbReference>
<dbReference type="GO" id="GO:0003724">
    <property type="term" value="F:RNA helicase activity"/>
    <property type="evidence" value="ECO:0007669"/>
    <property type="project" value="InterPro"/>
</dbReference>
<dbReference type="InterPro" id="IPR025696">
    <property type="entry name" value="Beta-barrel_MTR4"/>
</dbReference>
<dbReference type="InterPro" id="IPR001650">
    <property type="entry name" value="Helicase_C-like"/>
</dbReference>
<feature type="region of interest" description="Disordered" evidence="9">
    <location>
        <begin position="288"/>
        <end position="364"/>
    </location>
</feature>
<evidence type="ECO:0008006" key="14">
    <source>
        <dbReference type="Google" id="ProtNLM"/>
    </source>
</evidence>
<dbReference type="InterPro" id="IPR012961">
    <property type="entry name" value="Ski2/MTR4_C"/>
</dbReference>
<comment type="caution">
    <text evidence="12">The sequence shown here is derived from an EMBL/GenBank/DDBJ whole genome shotgun (WGS) entry which is preliminary data.</text>
</comment>
<evidence type="ECO:0000256" key="6">
    <source>
        <dbReference type="ARBA" id="ARBA00022806"/>
    </source>
</evidence>
<dbReference type="STRING" id="1806994.A0A507BWT7"/>
<dbReference type="PROSITE" id="PS51194">
    <property type="entry name" value="HELICASE_CTER"/>
    <property type="match status" value="1"/>
</dbReference>
<comment type="similarity">
    <text evidence="2">Belongs to the helicase family. SKI2 subfamily.</text>
</comment>
<keyword evidence="4" id="KW-0547">Nucleotide-binding</keyword>
<dbReference type="PANTHER" id="PTHR12131:SF1">
    <property type="entry name" value="ATP-DEPENDENT RNA HELICASE SUPV3L1, MITOCHONDRIAL-RELATED"/>
    <property type="match status" value="1"/>
</dbReference>
<dbReference type="Pfam" id="PF00271">
    <property type="entry name" value="Helicase_C"/>
    <property type="match status" value="1"/>
</dbReference>
<dbReference type="Gene3D" id="1.10.3380.30">
    <property type="match status" value="1"/>
</dbReference>
<accession>A0A507BWT7</accession>
<evidence type="ECO:0000256" key="9">
    <source>
        <dbReference type="SAM" id="MobiDB-lite"/>
    </source>
</evidence>
<dbReference type="InterPro" id="IPR027417">
    <property type="entry name" value="P-loop_NTPase"/>
</dbReference>
<reference evidence="12 13" key="1">
    <citation type="journal article" date="2019" name="Sci. Rep.">
        <title>Comparative genomics of chytrid fungi reveal insights into the obligate biotrophic and pathogenic lifestyle of Synchytrium endobioticum.</title>
        <authorList>
            <person name="van de Vossenberg B.T.L.H."/>
            <person name="Warris S."/>
            <person name="Nguyen H.D.T."/>
            <person name="van Gent-Pelzer M.P.E."/>
            <person name="Joly D.L."/>
            <person name="van de Geest H.C."/>
            <person name="Bonants P.J.M."/>
            <person name="Smith D.S."/>
            <person name="Levesque C.A."/>
            <person name="van der Lee T.A.J."/>
        </authorList>
    </citation>
    <scope>NUCLEOTIDE SEQUENCE [LARGE SCALE GENOMIC DNA]</scope>
    <source>
        <strain evidence="12 13">JEL517</strain>
    </source>
</reference>
<keyword evidence="3" id="KW-0963">Cytoplasm</keyword>
<feature type="compositionally biased region" description="Gly residues" evidence="9">
    <location>
        <begin position="307"/>
        <end position="326"/>
    </location>
</feature>
<keyword evidence="5" id="KW-0378">Hydrolase</keyword>
<evidence type="ECO:0000256" key="1">
    <source>
        <dbReference type="ARBA" id="ARBA00004496"/>
    </source>
</evidence>
<dbReference type="InterPro" id="IPR011545">
    <property type="entry name" value="DEAD/DEAH_box_helicase_dom"/>
</dbReference>
<dbReference type="InterPro" id="IPR050699">
    <property type="entry name" value="RNA-DNA_Helicase"/>
</dbReference>
<dbReference type="OrthoDB" id="64767at2759"/>
<evidence type="ECO:0000313" key="12">
    <source>
        <dbReference type="EMBL" id="TPX31912.1"/>
    </source>
</evidence>
<evidence type="ECO:0000256" key="8">
    <source>
        <dbReference type="ARBA" id="ARBA00022884"/>
    </source>
</evidence>
<protein>
    <recommendedName>
        <fullName evidence="14">Antiviral helicase</fullName>
    </recommendedName>
</protein>
<sequence>MNVQRIANSYDDEDIFGPDEDLDEIEESLSGLKIEKNDLTSAPHIPAPIKEKEKSWAQMVDINAPFTEFNELVPELVLQFPFELDDFQKHAVYHLERGESVLVAAHTSAGKTVVAEYAIALAKKHHTRTLYTSPIKALSNQKFRDFRTKFEDVGILTGDVQINAEAKCLVMTTEILRSMLYRGADLIRDVEFVVFDEVHYINDIERGVVWEEVIIMLPPTVTMILLSATVPNTREFAEWLGRTKQKNVFVISTPKRPVPLEHFLYVKKETYKIVGPDKKFINAGWKAANDIINPPPPPKKPEVPTGRGDGGRGGQQQRGGRGGARGGQQQQQGRGGAAQVRGRGGYSAGSGAMSSRGPTPTSDRQLYTHLIGGLLKKKELLPAIVFVFSRKKVEEFAEMLSNIDLTSGSAEKSEIHVFIERCLENLKGTDKELPQVLRTRELLSRGIAVHHSGLLPIIKEMVEILFTRGLVKVLFATETFAMGVNAPARCVVFSSTRKHDGREFRNLMPGEYTQMSGRAGRRGLDETGVVLIVVNDEMPSELSLKQMILGTPTKLESQFRLTYNMILNLLRVQVLRVEDMIRSSFSENAGQQQLPQRQRDFEEAQKILAGIPTLPCPICSRDLSKYYDHSSRIMRINEEVRERVMKSPMGAKVLIPGRVVVLNNPFHRHELGVILMNAPSTNDPRFKSMVTGSSEVKNYFVLVLTEDSGDEEGVKKTKGTGPLPAARLRIPEGDKVSYEKMIITHADISFMTKSLIKDIDVDLIVKKNDDEEMERTAFKLYEEAQKYKLAGEATEYDWSKYKDLDFQELLSEKYDLWKQLPLFECNECADMDAHYGIIHEEKELQYKIAELAYKISDQNLAMLPEYHQRVDVLKALNYVDEHGVVQLKGRVACEINTANELILTELILDNAFADFEPAETVALLSALVFQEKSDFQPKLNDRLHEGVERILDVAYKMYDVQREFKVEGQDPEKLQFGLVQVVYEWAKGTPFKDITELTDVLEGSIVRNIVRLDETCREVRGAAKLIGDVALHTKMDAASEMIKRDIVFSPSLYF</sequence>
<dbReference type="GO" id="GO:0070478">
    <property type="term" value="P:nuclear-transcribed mRNA catabolic process, 3'-5' exonucleolytic nonsense-mediated decay"/>
    <property type="evidence" value="ECO:0007669"/>
    <property type="project" value="TreeGrafter"/>
</dbReference>
<dbReference type="FunFam" id="1.10.3380.30:FF:000001">
    <property type="entry name" value="Ski2 ATP-dependent RNA helicase"/>
    <property type="match status" value="1"/>
</dbReference>
<dbReference type="GO" id="GO:0005524">
    <property type="term" value="F:ATP binding"/>
    <property type="evidence" value="ECO:0007669"/>
    <property type="project" value="UniProtKB-KW"/>
</dbReference>
<keyword evidence="13" id="KW-1185">Reference proteome</keyword>
<dbReference type="PANTHER" id="PTHR12131">
    <property type="entry name" value="ATP-DEPENDENT RNA AND DNA HELICASE"/>
    <property type="match status" value="1"/>
</dbReference>
<evidence type="ECO:0000313" key="13">
    <source>
        <dbReference type="Proteomes" id="UP000319731"/>
    </source>
</evidence>
<dbReference type="Pfam" id="PF21408">
    <property type="entry name" value="MTR4-like_stalk"/>
    <property type="match status" value="1"/>
</dbReference>
<dbReference type="InterPro" id="IPR016438">
    <property type="entry name" value="SKI2-like"/>
</dbReference>
<feature type="domain" description="Helicase ATP-binding" evidence="10">
    <location>
        <begin position="92"/>
        <end position="248"/>
    </location>
</feature>
<dbReference type="InterPro" id="IPR048392">
    <property type="entry name" value="MTR4-like_stalk"/>
</dbReference>
<dbReference type="SMART" id="SM00490">
    <property type="entry name" value="HELICc"/>
    <property type="match status" value="1"/>
</dbReference>
<dbReference type="FunFam" id="3.40.50.300:FF:000987">
    <property type="entry name" value="DEAD/DEAH box RNA helicase"/>
    <property type="match status" value="1"/>
</dbReference>
<dbReference type="AlphaFoldDB" id="A0A507BWT7"/>
<evidence type="ECO:0000256" key="3">
    <source>
        <dbReference type="ARBA" id="ARBA00022490"/>
    </source>
</evidence>
<dbReference type="Gene3D" id="1.20.1500.20">
    <property type="match status" value="1"/>
</dbReference>
<dbReference type="EMBL" id="QEAO01000037">
    <property type="protein sequence ID" value="TPX31912.1"/>
    <property type="molecule type" value="Genomic_DNA"/>
</dbReference>
<evidence type="ECO:0000259" key="10">
    <source>
        <dbReference type="PROSITE" id="PS51192"/>
    </source>
</evidence>
<keyword evidence="8" id="KW-0694">RNA-binding</keyword>
<gene>
    <name evidence="12" type="ORF">SmJEL517_g04858</name>
</gene>
<feature type="domain" description="Helicase C-terminal" evidence="11">
    <location>
        <begin position="373"/>
        <end position="570"/>
    </location>
</feature>
<dbReference type="GeneID" id="42006083"/>
<dbReference type="Pfam" id="PF13234">
    <property type="entry name" value="MTR4_beta-barrel"/>
    <property type="match status" value="1"/>
</dbReference>
<evidence type="ECO:0000256" key="5">
    <source>
        <dbReference type="ARBA" id="ARBA00022801"/>
    </source>
</evidence>
<dbReference type="FunFam" id="3.40.50.300:FF:000354">
    <property type="entry name" value="ATP-dependent RNA helicase SKI2"/>
    <property type="match status" value="1"/>
</dbReference>
<dbReference type="SUPFAM" id="SSF52540">
    <property type="entry name" value="P-loop containing nucleoside triphosphate hydrolases"/>
    <property type="match status" value="1"/>
</dbReference>
<dbReference type="Gene3D" id="3.40.50.300">
    <property type="entry name" value="P-loop containing nucleotide triphosphate hydrolases"/>
    <property type="match status" value="2"/>
</dbReference>
<dbReference type="GO" id="GO:0016787">
    <property type="term" value="F:hydrolase activity"/>
    <property type="evidence" value="ECO:0007669"/>
    <property type="project" value="UniProtKB-KW"/>
</dbReference>
<evidence type="ECO:0000259" key="11">
    <source>
        <dbReference type="PROSITE" id="PS51194"/>
    </source>
</evidence>
<evidence type="ECO:0000256" key="2">
    <source>
        <dbReference type="ARBA" id="ARBA00010140"/>
    </source>
</evidence>
<keyword evidence="6" id="KW-0347">Helicase</keyword>
<dbReference type="Pfam" id="PF00270">
    <property type="entry name" value="DEAD"/>
    <property type="match status" value="1"/>
</dbReference>
<evidence type="ECO:0000256" key="7">
    <source>
        <dbReference type="ARBA" id="ARBA00022840"/>
    </source>
</evidence>
<dbReference type="PROSITE" id="PS51192">
    <property type="entry name" value="HELICASE_ATP_BIND_1"/>
    <property type="match status" value="1"/>
</dbReference>
<dbReference type="SMART" id="SM01142">
    <property type="entry name" value="DSHCT"/>
    <property type="match status" value="1"/>
</dbReference>
<evidence type="ECO:0000256" key="4">
    <source>
        <dbReference type="ARBA" id="ARBA00022741"/>
    </source>
</evidence>
<keyword evidence="7" id="KW-0067">ATP-binding</keyword>
<dbReference type="InterPro" id="IPR014001">
    <property type="entry name" value="Helicase_ATP-bd"/>
</dbReference>
<dbReference type="SMART" id="SM00487">
    <property type="entry name" value="DEXDc"/>
    <property type="match status" value="1"/>
</dbReference>
<dbReference type="GO" id="GO:0003723">
    <property type="term" value="F:RNA binding"/>
    <property type="evidence" value="ECO:0007669"/>
    <property type="project" value="UniProtKB-KW"/>
</dbReference>
<dbReference type="RefSeq" id="XP_031023223.1">
    <property type="nucleotide sequence ID" value="XM_031170786.1"/>
</dbReference>
<name>A0A507BWT7_9FUNG</name>
<dbReference type="CDD" id="cd18795">
    <property type="entry name" value="SF2_C_Ski2"/>
    <property type="match status" value="1"/>
</dbReference>
<organism evidence="12 13">
    <name type="scientific">Synchytrium microbalum</name>
    <dbReference type="NCBI Taxonomy" id="1806994"/>
    <lineage>
        <taxon>Eukaryota</taxon>
        <taxon>Fungi</taxon>
        <taxon>Fungi incertae sedis</taxon>
        <taxon>Chytridiomycota</taxon>
        <taxon>Chytridiomycota incertae sedis</taxon>
        <taxon>Chytridiomycetes</taxon>
        <taxon>Synchytriales</taxon>
        <taxon>Synchytriaceae</taxon>
        <taxon>Synchytrium</taxon>
    </lineage>
</organism>
<feature type="compositionally biased region" description="Low complexity" evidence="9">
    <location>
        <begin position="327"/>
        <end position="341"/>
    </location>
</feature>
<dbReference type="PIRSF" id="PIRSF005198">
    <property type="entry name" value="Antiviral_helicase_SKI2"/>
    <property type="match status" value="1"/>
</dbReference>
<dbReference type="GO" id="GO:0055087">
    <property type="term" value="C:Ski complex"/>
    <property type="evidence" value="ECO:0007669"/>
    <property type="project" value="TreeGrafter"/>
</dbReference>